<dbReference type="AlphaFoldDB" id="A0A1T4PG58"/>
<feature type="signal peptide" evidence="1">
    <location>
        <begin position="1"/>
        <end position="26"/>
    </location>
</feature>
<dbReference type="Proteomes" id="UP000191116">
    <property type="component" value="Unassembled WGS sequence"/>
</dbReference>
<dbReference type="InterPro" id="IPR009045">
    <property type="entry name" value="Zn_M74/Hedgehog-like"/>
</dbReference>
<sequence length="308" mass="34468">MITASRNMWVSLFLFSAGAVTLPVNAAKISALSTGECQVMTKAGVISATAPVPCQRLRKVTFNYRDFAGKAHSNGQLVVMDAVAPYVGNIFDDLYQQGFPIHKAVPIEMYDGNDTRSMTANNTSAFNYRPVAGSNSLSLHAYGAAIDINPLQNPFVTFGSNGNVKFSPVQGTRYANRAQYRFGKPDSRGMAETVIATFARNGFQYWGGFWDSPIDYQHFQLTKDMALTMSKMTPVQATLFFQRYIAWYDSCSKMYPTAYSQYKFNDYTEYLKHQLVVKSLHTAYSADPQRVMDAIKRQPLRSAICVKR</sequence>
<dbReference type="GO" id="GO:0008233">
    <property type="term" value="F:peptidase activity"/>
    <property type="evidence" value="ECO:0007669"/>
    <property type="project" value="InterPro"/>
</dbReference>
<evidence type="ECO:0000313" key="3">
    <source>
        <dbReference type="EMBL" id="SJZ90371.1"/>
    </source>
</evidence>
<feature type="domain" description="Peptidase M15C" evidence="2">
    <location>
        <begin position="133"/>
        <end position="221"/>
    </location>
</feature>
<evidence type="ECO:0000313" key="4">
    <source>
        <dbReference type="Proteomes" id="UP000191116"/>
    </source>
</evidence>
<reference evidence="3 4" key="1">
    <citation type="submission" date="2017-02" db="EMBL/GenBank/DDBJ databases">
        <authorList>
            <person name="Peterson S.W."/>
        </authorList>
    </citation>
    <scope>NUCLEOTIDE SEQUENCE [LARGE SCALE GENOMIC DNA]</scope>
    <source>
        <strain evidence="3 4">CECT 9189</strain>
    </source>
</reference>
<accession>A0A1T4PG58</accession>
<name>A0A1T4PG58_9GAMM</name>
<dbReference type="EMBL" id="FUWP01000002">
    <property type="protein sequence ID" value="SJZ90371.1"/>
    <property type="molecule type" value="Genomic_DNA"/>
</dbReference>
<proteinExistence type="predicted"/>
<dbReference type="SUPFAM" id="SSF55166">
    <property type="entry name" value="Hedgehog/DD-peptidase"/>
    <property type="match status" value="1"/>
</dbReference>
<organism evidence="3 4">
    <name type="scientific">Photobacterium toruni</name>
    <dbReference type="NCBI Taxonomy" id="1935446"/>
    <lineage>
        <taxon>Bacteria</taxon>
        <taxon>Pseudomonadati</taxon>
        <taxon>Pseudomonadota</taxon>
        <taxon>Gammaproteobacteria</taxon>
        <taxon>Vibrionales</taxon>
        <taxon>Vibrionaceae</taxon>
        <taxon>Photobacterium</taxon>
    </lineage>
</organism>
<gene>
    <name evidence="3" type="ORF">CZ814_00814</name>
</gene>
<feature type="chain" id="PRO_5012097507" description="Peptidase M15C domain-containing protein" evidence="1">
    <location>
        <begin position="27"/>
        <end position="308"/>
    </location>
</feature>
<dbReference type="RefSeq" id="WP_370737956.1">
    <property type="nucleotide sequence ID" value="NZ_AP024854.1"/>
</dbReference>
<evidence type="ECO:0000256" key="1">
    <source>
        <dbReference type="SAM" id="SignalP"/>
    </source>
</evidence>
<protein>
    <recommendedName>
        <fullName evidence="2">Peptidase M15C domain-containing protein</fullName>
    </recommendedName>
</protein>
<evidence type="ECO:0000259" key="2">
    <source>
        <dbReference type="Pfam" id="PF13539"/>
    </source>
</evidence>
<keyword evidence="1" id="KW-0732">Signal</keyword>
<dbReference type="Gene3D" id="3.30.1380.10">
    <property type="match status" value="1"/>
</dbReference>
<dbReference type="InterPro" id="IPR039561">
    <property type="entry name" value="Peptidase_M15C"/>
</dbReference>
<dbReference type="Pfam" id="PF13539">
    <property type="entry name" value="Peptidase_M15_4"/>
    <property type="match status" value="1"/>
</dbReference>